<dbReference type="Gramene" id="KCW50060">
    <property type="protein sequence ID" value="KCW50060"/>
    <property type="gene ID" value="EUGRSUZ_K03501"/>
</dbReference>
<protein>
    <recommendedName>
        <fullName evidence="2">soluble epoxide hydrolase</fullName>
        <ecNumber evidence="2">3.3.2.10</ecNumber>
    </recommendedName>
</protein>
<comment type="catalytic activity">
    <reaction evidence="7">
        <text>(24S)-24,25-epoxycucurbitadienol + H2O = (24R)-24,25-dihydroxycucurbitadienol</text>
        <dbReference type="Rhea" id="RHEA:81855"/>
        <dbReference type="ChEBI" id="CHEBI:15377"/>
        <dbReference type="ChEBI" id="CHEBI:229949"/>
        <dbReference type="ChEBI" id="CHEBI:229950"/>
    </reaction>
    <physiologicalReaction direction="left-to-right" evidence="7">
        <dbReference type="Rhea" id="RHEA:81856"/>
    </physiologicalReaction>
</comment>
<evidence type="ECO:0000256" key="2">
    <source>
        <dbReference type="ARBA" id="ARBA00013006"/>
    </source>
</evidence>
<evidence type="ECO:0000256" key="1">
    <source>
        <dbReference type="ARBA" id="ARBA00004721"/>
    </source>
</evidence>
<accession>A0A059A9M3</accession>
<evidence type="ECO:0000259" key="8">
    <source>
        <dbReference type="Pfam" id="PF00561"/>
    </source>
</evidence>
<dbReference type="EC" id="3.3.2.10" evidence="2"/>
<feature type="domain" description="AB hydrolase-1" evidence="8">
    <location>
        <begin position="27"/>
        <end position="131"/>
    </location>
</feature>
<dbReference type="GO" id="GO:0004301">
    <property type="term" value="F:epoxide hydrolase activity"/>
    <property type="evidence" value="ECO:0007669"/>
    <property type="project" value="UniProtKB-EC"/>
</dbReference>
<organism evidence="9">
    <name type="scientific">Eucalyptus grandis</name>
    <name type="common">Flooded gum</name>
    <dbReference type="NCBI Taxonomy" id="71139"/>
    <lineage>
        <taxon>Eukaryota</taxon>
        <taxon>Viridiplantae</taxon>
        <taxon>Streptophyta</taxon>
        <taxon>Embryophyta</taxon>
        <taxon>Tracheophyta</taxon>
        <taxon>Spermatophyta</taxon>
        <taxon>Magnoliopsida</taxon>
        <taxon>eudicotyledons</taxon>
        <taxon>Gunneridae</taxon>
        <taxon>Pentapetalae</taxon>
        <taxon>rosids</taxon>
        <taxon>malvids</taxon>
        <taxon>Myrtales</taxon>
        <taxon>Myrtaceae</taxon>
        <taxon>Myrtoideae</taxon>
        <taxon>Eucalypteae</taxon>
        <taxon>Eucalyptus</taxon>
    </lineage>
</organism>
<dbReference type="eggNOG" id="KOG4178">
    <property type="taxonomic scope" value="Eukaryota"/>
</dbReference>
<comment type="function">
    <text evidence="6">Epoxide hydrolase involved in the biosynthesis of cucurbitacin and mogroside tetracyclic triterpene natural products (e.g. siamenoside I and mogrosides IV, V and VI). Cucurbitacins have cytotoxic properties and exhibit deterrent taste as a defense barrier against herbivores. Mogrosides are nonsugar highly oxygenated compounds used as high-intensity zero-calorie sweeteners; they also possess pharmacological properties such as regulating immunity, lowering blood sugar and lipid levels, protecting the liver, and acting as antioxidants and antitumor agents. Catalyzes the hydrolysis of aromatic epoxide-containing substrates, such as the conversion of 24,25-epoxycucurbitadienol to 24,25-dihydroxycucurbitadienol.</text>
</comment>
<reference evidence="9" key="1">
    <citation type="submission" date="2013-07" db="EMBL/GenBank/DDBJ databases">
        <title>The genome of Eucalyptus grandis.</title>
        <authorList>
            <person name="Schmutz J."/>
            <person name="Hayes R."/>
            <person name="Myburg A."/>
            <person name="Tuskan G."/>
            <person name="Grattapaglia D."/>
            <person name="Rokhsar D.S."/>
        </authorList>
    </citation>
    <scope>NUCLEOTIDE SEQUENCE</scope>
    <source>
        <tissue evidence="9">Leaf extractions</tissue>
    </source>
</reference>
<dbReference type="Gene3D" id="3.40.50.1820">
    <property type="entry name" value="alpha/beta hydrolase"/>
    <property type="match status" value="1"/>
</dbReference>
<name>A0A059A9M3_EUCGR</name>
<dbReference type="AlphaFoldDB" id="A0A059A9M3"/>
<dbReference type="FunFam" id="3.40.50.1820:FF:000161">
    <property type="entry name" value="Epoxide hydrolase"/>
    <property type="match status" value="1"/>
</dbReference>
<evidence type="ECO:0000256" key="6">
    <source>
        <dbReference type="ARBA" id="ARBA00058358"/>
    </source>
</evidence>
<evidence type="ECO:0000256" key="5">
    <source>
        <dbReference type="ARBA" id="ARBA00051067"/>
    </source>
</evidence>
<dbReference type="EMBL" id="KK198763">
    <property type="protein sequence ID" value="KCW50060.1"/>
    <property type="molecule type" value="Genomic_DNA"/>
</dbReference>
<comment type="catalytic activity">
    <reaction evidence="5">
        <text>an epoxide + H2O = an ethanediol</text>
        <dbReference type="Rhea" id="RHEA:19037"/>
        <dbReference type="ChEBI" id="CHEBI:15377"/>
        <dbReference type="ChEBI" id="CHEBI:32955"/>
        <dbReference type="ChEBI" id="CHEBI:140594"/>
        <dbReference type="EC" id="3.3.2.10"/>
    </reaction>
    <physiologicalReaction direction="left-to-right" evidence="5">
        <dbReference type="Rhea" id="RHEA:19038"/>
    </physiologicalReaction>
</comment>
<keyword evidence="3" id="KW-0378">Hydrolase</keyword>
<dbReference type="InterPro" id="IPR000639">
    <property type="entry name" value="Epox_hydrolase-like"/>
</dbReference>
<evidence type="ECO:0000256" key="4">
    <source>
        <dbReference type="ARBA" id="ARBA00038334"/>
    </source>
</evidence>
<dbReference type="PRINTS" id="PR00111">
    <property type="entry name" value="ABHYDROLASE"/>
</dbReference>
<evidence type="ECO:0000256" key="3">
    <source>
        <dbReference type="ARBA" id="ARBA00022801"/>
    </source>
</evidence>
<evidence type="ECO:0000256" key="7">
    <source>
        <dbReference type="ARBA" id="ARBA00093212"/>
    </source>
</evidence>
<dbReference type="InterPro" id="IPR000073">
    <property type="entry name" value="AB_hydrolase_1"/>
</dbReference>
<proteinExistence type="inferred from homology"/>
<gene>
    <name evidence="9" type="ORF">EUGRSUZ_K03501</name>
</gene>
<dbReference type="Pfam" id="PF00561">
    <property type="entry name" value="Abhydrolase_1"/>
    <property type="match status" value="1"/>
</dbReference>
<comment type="pathway">
    <text evidence="1">Secondary metabolite biosynthesis; terpenoid biosynthesis.</text>
</comment>
<dbReference type="GO" id="GO:0016787">
    <property type="term" value="F:hydrolase activity"/>
    <property type="evidence" value="ECO:0000318"/>
    <property type="project" value="GO_Central"/>
</dbReference>
<evidence type="ECO:0000313" key="9">
    <source>
        <dbReference type="EMBL" id="KCW50060.1"/>
    </source>
</evidence>
<dbReference type="InterPro" id="IPR029058">
    <property type="entry name" value="AB_hydrolase_fold"/>
</dbReference>
<dbReference type="PANTHER" id="PTHR43329">
    <property type="entry name" value="EPOXIDE HYDROLASE"/>
    <property type="match status" value="1"/>
</dbReference>
<dbReference type="InParanoid" id="A0A059A9M3"/>
<dbReference type="SUPFAM" id="SSF53474">
    <property type="entry name" value="alpha/beta-Hydrolases"/>
    <property type="match status" value="1"/>
</dbReference>
<dbReference type="OMA" id="IMAWHLC"/>
<sequence length="332" mass="37196">MEKIEHATVRTNGINMHVASVGDGPDTVLFIHGFPELWYSWRHQMLSLAALGYRAIAPDLRGYGGTDAPPRVESYTAFHVVGDLVGMLDALGIGRVFVVGHDWGAIMAWHLCLVRPDRVKALVNTSVAWFPRNPERKPVESMRATFGDDYYVCRFQEPGVAEEDFAKADIAKLIQLFLTGRDPSPPIVPKDVGISGLIKLLDQQQVELPSWLTDDDISYYATQFSRTGFTGGFNYYRCLDLNWELSAPWTGARIEVPVKFIVGDLDLTYHFPGVKEYIHDGGFKKAVPNLEDVVVMEGVAHFLQQEKPQEGLMLSLMMVSIIIVHMDIDRGQ</sequence>
<dbReference type="STRING" id="71139.A0A059A9M3"/>
<comment type="similarity">
    <text evidence="4">Belongs to the AB hydrolase superfamily. Epoxide hydrolase family.</text>
</comment>
<dbReference type="PRINTS" id="PR00412">
    <property type="entry name" value="EPOXHYDRLASE"/>
</dbReference>